<dbReference type="InterPro" id="IPR036317">
    <property type="entry name" value="Cullin_homology_sf"/>
</dbReference>
<dbReference type="GO" id="GO:0031625">
    <property type="term" value="F:ubiquitin protein ligase binding"/>
    <property type="evidence" value="ECO:0007669"/>
    <property type="project" value="InterPro"/>
</dbReference>
<dbReference type="PROSITE" id="PS50069">
    <property type="entry name" value="CULLIN_2"/>
    <property type="match status" value="1"/>
</dbReference>
<dbReference type="InterPro" id="IPR059120">
    <property type="entry name" value="Cullin-like_AB"/>
</dbReference>
<dbReference type="SUPFAM" id="SSF75632">
    <property type="entry name" value="Cullin homology domain"/>
    <property type="match status" value="1"/>
</dbReference>
<dbReference type="Gene3D" id="1.20.1310.10">
    <property type="entry name" value="Cullin Repeats"/>
    <property type="match status" value="4"/>
</dbReference>
<evidence type="ECO:0000256" key="4">
    <source>
        <dbReference type="PROSITE-ProRule" id="PRU00330"/>
    </source>
</evidence>
<evidence type="ECO:0000256" key="3">
    <source>
        <dbReference type="ARBA" id="ARBA00022843"/>
    </source>
</evidence>
<dbReference type="InterPro" id="IPR001373">
    <property type="entry name" value="Cullin_N"/>
</dbReference>
<evidence type="ECO:0000256" key="6">
    <source>
        <dbReference type="SAM" id="MobiDB-lite"/>
    </source>
</evidence>
<feature type="domain" description="Cullin family profile" evidence="7">
    <location>
        <begin position="421"/>
        <end position="654"/>
    </location>
</feature>
<dbReference type="OrthoDB" id="27073at2759"/>
<evidence type="ECO:0000313" key="8">
    <source>
        <dbReference type="EMBL" id="TFK28108.1"/>
    </source>
</evidence>
<comment type="similarity">
    <text evidence="1 4 5">Belongs to the cullin family.</text>
</comment>
<dbReference type="Gene3D" id="3.30.230.130">
    <property type="entry name" value="Cullin, Chain C, Domain 2"/>
    <property type="match status" value="1"/>
</dbReference>
<dbReference type="InterPro" id="IPR045093">
    <property type="entry name" value="Cullin"/>
</dbReference>
<dbReference type="InterPro" id="IPR016159">
    <property type="entry name" value="Cullin_repeat-like_dom_sf"/>
</dbReference>
<dbReference type="Pfam" id="PF26557">
    <property type="entry name" value="Cullin_AB"/>
    <property type="match status" value="1"/>
</dbReference>
<dbReference type="AlphaFoldDB" id="A0A5C3L5W8"/>
<dbReference type="FunFam" id="1.10.10.10:FF:000014">
    <property type="entry name" value="Cullin 1"/>
    <property type="match status" value="1"/>
</dbReference>
<dbReference type="FunFam" id="1.20.1310.10:FF:000002">
    <property type="entry name" value="cullin-3 isoform X1"/>
    <property type="match status" value="1"/>
</dbReference>
<protein>
    <submittedName>
        <fullName evidence="8">Cullin-domain-containing protein</fullName>
    </submittedName>
</protein>
<dbReference type="Proteomes" id="UP000307440">
    <property type="component" value="Unassembled WGS sequence"/>
</dbReference>
<dbReference type="GO" id="GO:0031461">
    <property type="term" value="C:cullin-RING ubiquitin ligase complex"/>
    <property type="evidence" value="ECO:0007669"/>
    <property type="project" value="InterPro"/>
</dbReference>
<feature type="compositionally biased region" description="Basic and acidic residues" evidence="6">
    <location>
        <begin position="350"/>
        <end position="359"/>
    </location>
</feature>
<dbReference type="SMART" id="SM00182">
    <property type="entry name" value="CULLIN"/>
    <property type="match status" value="1"/>
</dbReference>
<dbReference type="GO" id="GO:0006511">
    <property type="term" value="P:ubiquitin-dependent protein catabolic process"/>
    <property type="evidence" value="ECO:0007669"/>
    <property type="project" value="InterPro"/>
</dbReference>
<dbReference type="InterPro" id="IPR036390">
    <property type="entry name" value="WH_DNA-bd_sf"/>
</dbReference>
<feature type="region of interest" description="Disordered" evidence="6">
    <location>
        <begin position="340"/>
        <end position="366"/>
    </location>
</feature>
<dbReference type="Pfam" id="PF10557">
    <property type="entry name" value="Cullin_Nedd8"/>
    <property type="match status" value="1"/>
</dbReference>
<evidence type="ECO:0000256" key="5">
    <source>
        <dbReference type="RuleBase" id="RU003829"/>
    </source>
</evidence>
<dbReference type="InterPro" id="IPR016158">
    <property type="entry name" value="Cullin_homology"/>
</dbReference>
<feature type="region of interest" description="Disordered" evidence="6">
    <location>
        <begin position="1"/>
        <end position="22"/>
    </location>
</feature>
<dbReference type="InterPro" id="IPR016157">
    <property type="entry name" value="Cullin_CS"/>
</dbReference>
<evidence type="ECO:0000256" key="1">
    <source>
        <dbReference type="ARBA" id="ARBA00006019"/>
    </source>
</evidence>
<name>A0A5C3L5W8_COPMA</name>
<dbReference type="EMBL" id="ML210158">
    <property type="protein sequence ID" value="TFK28108.1"/>
    <property type="molecule type" value="Genomic_DNA"/>
</dbReference>
<dbReference type="SUPFAM" id="SSF74788">
    <property type="entry name" value="Cullin repeat-like"/>
    <property type="match status" value="1"/>
</dbReference>
<reference evidence="8 9" key="1">
    <citation type="journal article" date="2019" name="Nat. Ecol. Evol.">
        <title>Megaphylogeny resolves global patterns of mushroom evolution.</title>
        <authorList>
            <person name="Varga T."/>
            <person name="Krizsan K."/>
            <person name="Foldi C."/>
            <person name="Dima B."/>
            <person name="Sanchez-Garcia M."/>
            <person name="Sanchez-Ramirez S."/>
            <person name="Szollosi G.J."/>
            <person name="Szarkandi J.G."/>
            <person name="Papp V."/>
            <person name="Albert L."/>
            <person name="Andreopoulos W."/>
            <person name="Angelini C."/>
            <person name="Antonin V."/>
            <person name="Barry K.W."/>
            <person name="Bougher N.L."/>
            <person name="Buchanan P."/>
            <person name="Buyck B."/>
            <person name="Bense V."/>
            <person name="Catcheside P."/>
            <person name="Chovatia M."/>
            <person name="Cooper J."/>
            <person name="Damon W."/>
            <person name="Desjardin D."/>
            <person name="Finy P."/>
            <person name="Geml J."/>
            <person name="Haridas S."/>
            <person name="Hughes K."/>
            <person name="Justo A."/>
            <person name="Karasinski D."/>
            <person name="Kautmanova I."/>
            <person name="Kiss B."/>
            <person name="Kocsube S."/>
            <person name="Kotiranta H."/>
            <person name="LaButti K.M."/>
            <person name="Lechner B.E."/>
            <person name="Liimatainen K."/>
            <person name="Lipzen A."/>
            <person name="Lukacs Z."/>
            <person name="Mihaltcheva S."/>
            <person name="Morgado L.N."/>
            <person name="Niskanen T."/>
            <person name="Noordeloos M.E."/>
            <person name="Ohm R.A."/>
            <person name="Ortiz-Santana B."/>
            <person name="Ovrebo C."/>
            <person name="Racz N."/>
            <person name="Riley R."/>
            <person name="Savchenko A."/>
            <person name="Shiryaev A."/>
            <person name="Soop K."/>
            <person name="Spirin V."/>
            <person name="Szebenyi C."/>
            <person name="Tomsovsky M."/>
            <person name="Tulloss R.E."/>
            <person name="Uehling J."/>
            <person name="Grigoriev I.V."/>
            <person name="Vagvolgyi C."/>
            <person name="Papp T."/>
            <person name="Martin F.M."/>
            <person name="Miettinen O."/>
            <person name="Hibbett D.S."/>
            <person name="Nagy L.G."/>
        </authorList>
    </citation>
    <scope>NUCLEOTIDE SEQUENCE [LARGE SCALE GENOMIC DNA]</scope>
    <source>
        <strain evidence="8 9">CBS 121175</strain>
    </source>
</reference>
<dbReference type="PROSITE" id="PS01256">
    <property type="entry name" value="CULLIN_1"/>
    <property type="match status" value="1"/>
</dbReference>
<dbReference type="InterPro" id="IPR036388">
    <property type="entry name" value="WH-like_DNA-bd_sf"/>
</dbReference>
<dbReference type="STRING" id="230819.A0A5C3L5W8"/>
<dbReference type="Pfam" id="PF00888">
    <property type="entry name" value="Cullin"/>
    <property type="match status" value="1"/>
</dbReference>
<evidence type="ECO:0000313" key="9">
    <source>
        <dbReference type="Proteomes" id="UP000307440"/>
    </source>
</evidence>
<dbReference type="Gene3D" id="1.10.10.10">
    <property type="entry name" value="Winged helix-like DNA-binding domain superfamily/Winged helix DNA-binding domain"/>
    <property type="match status" value="1"/>
</dbReference>
<keyword evidence="2" id="KW-1017">Isopeptide bond</keyword>
<gene>
    <name evidence="8" type="ORF">FA15DRAFT_612523</name>
</gene>
<keyword evidence="3" id="KW-0832">Ubl conjugation</keyword>
<dbReference type="InterPro" id="IPR019559">
    <property type="entry name" value="Cullin_neddylation_domain"/>
</dbReference>
<organism evidence="8 9">
    <name type="scientific">Coprinopsis marcescibilis</name>
    <name type="common">Agaric fungus</name>
    <name type="synonym">Psathyrella marcescibilis</name>
    <dbReference type="NCBI Taxonomy" id="230819"/>
    <lineage>
        <taxon>Eukaryota</taxon>
        <taxon>Fungi</taxon>
        <taxon>Dikarya</taxon>
        <taxon>Basidiomycota</taxon>
        <taxon>Agaricomycotina</taxon>
        <taxon>Agaricomycetes</taxon>
        <taxon>Agaricomycetidae</taxon>
        <taxon>Agaricales</taxon>
        <taxon>Agaricineae</taxon>
        <taxon>Psathyrellaceae</taxon>
        <taxon>Coprinopsis</taxon>
    </lineage>
</organism>
<dbReference type="PANTHER" id="PTHR11932">
    <property type="entry name" value="CULLIN"/>
    <property type="match status" value="1"/>
</dbReference>
<sequence>MATAARRGGRPKIKPPKKHGPDFNVDTTWKALSKNVKEIFNHNAASLSFEENYRYAYNMVLYKEGEKLYKGISKLVSDNLDHLAEEQITPRFITTTNSHPGQQSQEGELLLKGLRDVWDDHVSNMTKLGQLLKYMDRIYTDPAGVPKTWDKGLELFLKHIIRSPIKDNLVAAILHQIQYERDGFVVNRSAIKGCVDVFLWLETDQVTVYKKELEPLFLSESERFYKDESQKLLDSCGAPEYLQRVEARFDAEDSRIHHYLSPQTLAAITRIIGETLLTPNLTTVISKDSGLDVMINLNALDDLSRLYRLSIRVPTGVPTLKRALHDSAIKRGKELNDISLGSGTADVEGEGAKEDEASNKAKGKGKARLPNTALPAVTWVQGVLDLKDRFDRIWTEAFKSDRDIEVSLDEAFESFINQHEKAPEYISLFIDDHLKNGLKGKTDDEVDAILAKAITVFRYITDKDVFERYYKNHLAKRLLHGKSLSDDAERGMLTKLKVESGYQFTSKLEGMFNDIRLSKDTMEAYREYIREHTAPRIDLNVTVMTSTFWPISAPAVACAVPEILEEVCESFESFYFSRHSGRRLTWTMSLGNADLKIGFKAKRHDVNVSTYALIILLLFEDLGDGENDFLTYEEIKTATNIEDRESKRNLQSLACAKYKILKKHPPGRDINDNDSFSFNHEFTAPVQKFKISTVSSKPENAQERTETKDKIEEERRYQIDACVVRIMKDRKTMTHLLLVNEVVSQLSSRFNPDPMTIKRRIENLIEKEYLERCPDRKSYNYVA</sequence>
<proteinExistence type="inferred from homology"/>
<feature type="compositionally biased region" description="Basic residues" evidence="6">
    <location>
        <begin position="7"/>
        <end position="18"/>
    </location>
</feature>
<accession>A0A5C3L5W8</accession>
<keyword evidence="9" id="KW-1185">Reference proteome</keyword>
<evidence type="ECO:0000256" key="2">
    <source>
        <dbReference type="ARBA" id="ARBA00022499"/>
    </source>
</evidence>
<dbReference type="SUPFAM" id="SSF46785">
    <property type="entry name" value="Winged helix' DNA-binding domain"/>
    <property type="match status" value="1"/>
</dbReference>
<dbReference type="SMART" id="SM00884">
    <property type="entry name" value="Cullin_Nedd8"/>
    <property type="match status" value="1"/>
</dbReference>
<dbReference type="FunFam" id="1.20.1310.10:FF:000001">
    <property type="entry name" value="Cullin 3"/>
    <property type="match status" value="1"/>
</dbReference>
<dbReference type="FunFam" id="1.20.1310.10:FF:000036">
    <property type="entry name" value="SCF ubiquitin ligase subunit CulC, putative"/>
    <property type="match status" value="1"/>
</dbReference>
<evidence type="ECO:0000259" key="7">
    <source>
        <dbReference type="PROSITE" id="PS50069"/>
    </source>
</evidence>